<evidence type="ECO:0000313" key="3">
    <source>
        <dbReference type="Proteomes" id="UP000260664"/>
    </source>
</evidence>
<gene>
    <name evidence="2" type="ORF">DXD10_07690</name>
    <name evidence="1" type="ORF">DXD84_08680</name>
</gene>
<comment type="caution">
    <text evidence="2">The sequence shown here is derived from an EMBL/GenBank/DDBJ whole genome shotgun (WGS) entry which is preliminary data.</text>
</comment>
<organism evidence="2 4">
    <name type="scientific">Dorea formicigenerans</name>
    <dbReference type="NCBI Taxonomy" id="39486"/>
    <lineage>
        <taxon>Bacteria</taxon>
        <taxon>Bacillati</taxon>
        <taxon>Bacillota</taxon>
        <taxon>Clostridia</taxon>
        <taxon>Lachnospirales</taxon>
        <taxon>Lachnospiraceae</taxon>
        <taxon>Dorea</taxon>
    </lineage>
</organism>
<dbReference type="Proteomes" id="UP000260664">
    <property type="component" value="Unassembled WGS sequence"/>
</dbReference>
<dbReference type="RefSeq" id="WP_117495165.1">
    <property type="nucleotide sequence ID" value="NZ_QSOI01000009.1"/>
</dbReference>
<dbReference type="AlphaFoldDB" id="A0A3E4ME45"/>
<evidence type="ECO:0000313" key="1">
    <source>
        <dbReference type="EMBL" id="RGI83953.1"/>
    </source>
</evidence>
<dbReference type="EMBL" id="QSOI01000009">
    <property type="protein sequence ID" value="RGI83953.1"/>
    <property type="molecule type" value="Genomic_DNA"/>
</dbReference>
<evidence type="ECO:0000313" key="4">
    <source>
        <dbReference type="Proteomes" id="UP000261208"/>
    </source>
</evidence>
<proteinExistence type="predicted"/>
<dbReference type="EMBL" id="QSQQ01000008">
    <property type="protein sequence ID" value="RGK48019.1"/>
    <property type="molecule type" value="Genomic_DNA"/>
</dbReference>
<dbReference type="Proteomes" id="UP000261208">
    <property type="component" value="Unassembled WGS sequence"/>
</dbReference>
<sequence>MNIEICINTNNYSGKDVQIDLKDIMDFTRNMYVKGNCEAVVKFECMPAAVYPDLIQVVLKNMDQGLQIIGDILTLKELLKIILEFLKKCIGYEKEVVLDDNNGDIIEITDETTDEELQGKILAMLIEQERKIGKDISKIIDNK</sequence>
<protein>
    <submittedName>
        <fullName evidence="2">Uncharacterized protein</fullName>
    </submittedName>
</protein>
<evidence type="ECO:0000313" key="2">
    <source>
        <dbReference type="EMBL" id="RGK48019.1"/>
    </source>
</evidence>
<accession>A0A3E4ME45</accession>
<reference evidence="3 4" key="1">
    <citation type="submission" date="2018-08" db="EMBL/GenBank/DDBJ databases">
        <title>A genome reference for cultivated species of the human gut microbiota.</title>
        <authorList>
            <person name="Zou Y."/>
            <person name="Xue W."/>
            <person name="Luo G."/>
        </authorList>
    </citation>
    <scope>NUCLEOTIDE SEQUENCE [LARGE SCALE GENOMIC DNA]</scope>
    <source>
        <strain evidence="2 4">TF11-11</strain>
        <strain evidence="1 3">TM09-19AC</strain>
    </source>
</reference>
<name>A0A3E4ME45_9FIRM</name>